<dbReference type="SUPFAM" id="SSF55469">
    <property type="entry name" value="FMN-dependent nitroreductase-like"/>
    <property type="match status" value="1"/>
</dbReference>
<dbReference type="Gene3D" id="3.40.109.10">
    <property type="entry name" value="NADH Oxidase"/>
    <property type="match status" value="1"/>
</dbReference>
<reference evidence="2" key="2">
    <citation type="submission" date="2021-04" db="EMBL/GenBank/DDBJ databases">
        <authorList>
            <person name="Gilroy R."/>
        </authorList>
    </citation>
    <scope>NUCLEOTIDE SEQUENCE</scope>
    <source>
        <strain evidence="2">CHK198-12963</strain>
    </source>
</reference>
<sequence>MEILELMKQRHSVRQYKDTAVEKSQRTALNHLVEEINRKEGLHIQIFYDEPKCFDSRMAHYGKFTGVKNYIALVGRKSAGLDETLGYYGEKIVLKLQELGLNSCWVAMTHGKSKAEVKKGEKEICLISFGYGENQGVPHKSKLSFELGPDGKVRASCGMGFYTKLDLGIVKYHFEMGSGRKL</sequence>
<dbReference type="EMBL" id="DWWB01000077">
    <property type="protein sequence ID" value="HJC67633.1"/>
    <property type="molecule type" value="Genomic_DNA"/>
</dbReference>
<comment type="caution">
    <text evidence="2">The sequence shown here is derived from an EMBL/GenBank/DDBJ whole genome shotgun (WGS) entry which is preliminary data.</text>
</comment>
<dbReference type="InterPro" id="IPR000415">
    <property type="entry name" value="Nitroreductase-like"/>
</dbReference>
<dbReference type="InterPro" id="IPR029478">
    <property type="entry name" value="TM1586_NiRdase"/>
</dbReference>
<feature type="domain" description="Putative nitroreductase TM1586" evidence="1">
    <location>
        <begin position="2"/>
        <end position="143"/>
    </location>
</feature>
<name>A0A9D2TG70_9FIRM</name>
<gene>
    <name evidence="2" type="ORF">H9931_13125</name>
</gene>
<dbReference type="AlphaFoldDB" id="A0A9D2TG70"/>
<organism evidence="2 3">
    <name type="scientific">Candidatus Enterocloster excrementigallinarum</name>
    <dbReference type="NCBI Taxonomy" id="2838558"/>
    <lineage>
        <taxon>Bacteria</taxon>
        <taxon>Bacillati</taxon>
        <taxon>Bacillota</taxon>
        <taxon>Clostridia</taxon>
        <taxon>Lachnospirales</taxon>
        <taxon>Lachnospiraceae</taxon>
        <taxon>Enterocloster</taxon>
    </lineage>
</organism>
<reference evidence="2" key="1">
    <citation type="journal article" date="2021" name="PeerJ">
        <title>Extensive microbial diversity within the chicken gut microbiome revealed by metagenomics and culture.</title>
        <authorList>
            <person name="Gilroy R."/>
            <person name="Ravi A."/>
            <person name="Getino M."/>
            <person name="Pursley I."/>
            <person name="Horton D.L."/>
            <person name="Alikhan N.F."/>
            <person name="Baker D."/>
            <person name="Gharbi K."/>
            <person name="Hall N."/>
            <person name="Watson M."/>
            <person name="Adriaenssens E.M."/>
            <person name="Foster-Nyarko E."/>
            <person name="Jarju S."/>
            <person name="Secka A."/>
            <person name="Antonio M."/>
            <person name="Oren A."/>
            <person name="Chaudhuri R.R."/>
            <person name="La Ragione R."/>
            <person name="Hildebrand F."/>
            <person name="Pallen M.J."/>
        </authorList>
    </citation>
    <scope>NUCLEOTIDE SEQUENCE</scope>
    <source>
        <strain evidence="2">CHK198-12963</strain>
    </source>
</reference>
<proteinExistence type="predicted"/>
<accession>A0A9D2TG70</accession>
<dbReference type="GO" id="GO:0016491">
    <property type="term" value="F:oxidoreductase activity"/>
    <property type="evidence" value="ECO:0007669"/>
    <property type="project" value="InterPro"/>
</dbReference>
<dbReference type="Proteomes" id="UP000823863">
    <property type="component" value="Unassembled WGS sequence"/>
</dbReference>
<evidence type="ECO:0000259" key="1">
    <source>
        <dbReference type="Pfam" id="PF14512"/>
    </source>
</evidence>
<dbReference type="Pfam" id="PF14512">
    <property type="entry name" value="TM1586_NiRdase"/>
    <property type="match status" value="1"/>
</dbReference>
<evidence type="ECO:0000313" key="3">
    <source>
        <dbReference type="Proteomes" id="UP000823863"/>
    </source>
</evidence>
<evidence type="ECO:0000313" key="2">
    <source>
        <dbReference type="EMBL" id="HJC67633.1"/>
    </source>
</evidence>
<protein>
    <submittedName>
        <fullName evidence="2">Nitroreductase</fullName>
    </submittedName>
</protein>